<dbReference type="PANTHER" id="PTHR36424:SF1">
    <property type="entry name" value="LOW AFFINITY K(+) TRANSPORTER 1-RELATED"/>
    <property type="match status" value="1"/>
</dbReference>
<evidence type="ECO:0000313" key="4">
    <source>
        <dbReference type="EMBL" id="PSR97452.1"/>
    </source>
</evidence>
<keyword evidence="2" id="KW-0472">Membrane</keyword>
<proteinExistence type="predicted"/>
<feature type="compositionally biased region" description="Polar residues" evidence="1">
    <location>
        <begin position="420"/>
        <end position="432"/>
    </location>
</feature>
<organism evidence="4 5">
    <name type="scientific">Coniella lustricola</name>
    <dbReference type="NCBI Taxonomy" id="2025994"/>
    <lineage>
        <taxon>Eukaryota</taxon>
        <taxon>Fungi</taxon>
        <taxon>Dikarya</taxon>
        <taxon>Ascomycota</taxon>
        <taxon>Pezizomycotina</taxon>
        <taxon>Sordariomycetes</taxon>
        <taxon>Sordariomycetidae</taxon>
        <taxon>Diaporthales</taxon>
        <taxon>Schizoparmaceae</taxon>
        <taxon>Coniella</taxon>
    </lineage>
</organism>
<feature type="region of interest" description="Disordered" evidence="1">
    <location>
        <begin position="580"/>
        <end position="624"/>
    </location>
</feature>
<gene>
    <name evidence="4" type="ORF">BD289DRAFT_450954</name>
</gene>
<evidence type="ECO:0000256" key="1">
    <source>
        <dbReference type="SAM" id="MobiDB-lite"/>
    </source>
</evidence>
<dbReference type="PANTHER" id="PTHR36424">
    <property type="entry name" value="PHEROMONE-REGULATED MEMBRANE PROTEIN 6"/>
    <property type="match status" value="1"/>
</dbReference>
<dbReference type="GO" id="GO:0015079">
    <property type="term" value="F:potassium ion transmembrane transporter activity"/>
    <property type="evidence" value="ECO:0007669"/>
    <property type="project" value="InterPro"/>
</dbReference>
<dbReference type="InterPro" id="IPR012349">
    <property type="entry name" value="Split_barrel_FMN-bd"/>
</dbReference>
<keyword evidence="2" id="KW-0812">Transmembrane</keyword>
<dbReference type="InParanoid" id="A0A2T3AH11"/>
<feature type="region of interest" description="Disordered" evidence="1">
    <location>
        <begin position="298"/>
        <end position="372"/>
    </location>
</feature>
<dbReference type="Pfam" id="PF16944">
    <property type="entry name" value="KCH"/>
    <property type="match status" value="1"/>
</dbReference>
<dbReference type="OrthoDB" id="2128042at2759"/>
<feature type="compositionally biased region" description="Polar residues" evidence="1">
    <location>
        <begin position="441"/>
        <end position="492"/>
    </location>
</feature>
<evidence type="ECO:0000259" key="3">
    <source>
        <dbReference type="PROSITE" id="PS51384"/>
    </source>
</evidence>
<dbReference type="SUPFAM" id="SSF52343">
    <property type="entry name" value="Ferredoxin reductase-like, C-terminal NADP-linked domain"/>
    <property type="match status" value="1"/>
</dbReference>
<name>A0A2T3AH11_9PEZI</name>
<dbReference type="InterPro" id="IPR017927">
    <property type="entry name" value="FAD-bd_FR_type"/>
</dbReference>
<keyword evidence="2" id="KW-1133">Transmembrane helix</keyword>
<feature type="transmembrane region" description="Helical" evidence="2">
    <location>
        <begin position="30"/>
        <end position="52"/>
    </location>
</feature>
<feature type="transmembrane region" description="Helical" evidence="2">
    <location>
        <begin position="72"/>
        <end position="96"/>
    </location>
</feature>
<dbReference type="Gene3D" id="2.30.110.10">
    <property type="entry name" value="Electron Transport, Fmn-binding Protein, Chain A"/>
    <property type="match status" value="1"/>
</dbReference>
<dbReference type="GO" id="GO:0016491">
    <property type="term" value="F:oxidoreductase activity"/>
    <property type="evidence" value="ECO:0007669"/>
    <property type="project" value="InterPro"/>
</dbReference>
<sequence length="1368" mass="148395">MGLFGHQNGVVRPEAKWDYIQLNDFKADGVLTYIAYGYLFVSLTISMAVYTVDTFTAVNLLAFNTWSSEIQPAIPFAITKWIFSVCIILSFVNVAYEHIRAQMIIRRGSVAESFLDNLAVRLQSVRILNGKGWRRFLVFAELTKSKKGAEYIALFTYFSFQAWIRIIFCSGPRQVVNAVTLYSVYTAKLEIDGTNFESSLESLFSKIKALAQQDYQQALILSGMLFTLIIWVFSALSFILACIFYVTFLWGWIPKQDGGLSGYCERKINKRLMSIVSKKVEAALADLEKQRKKAEMKAAKKAGALPPEERKATLPTLMPEKDDKTSDMPPLFRNDTVATLPVYTSRPGTPRGDQFELNNLPPMPTRTNTSITTSSRAPLLGASADMGVSTPTMPSPMYGPARSGTMNTARGPYAPGGPNRTMTGTSNYSGTMVPSGPKRSMTGNSNFSGSTMGPPQLSRIQTHDSSYSNASRGPQQLRRTQTANSGYSSSYGQAIYHSPDDDLPSMPAPVRSPTAVSNNYYGLPSRATPGPVSSYDDYYDRSTSAAPMSQIGARSEYGDYSSAGFPGAAPTRYMTPAPMYDEHAAGGRASPAPARQVNPRPTFNDFSATGRASPAPSKQMEPHLPFDDYASNGSTSTLSRPPTTEAMAVHIPKTTWHPGELAIHNLLHVHHDGGKTGNPTWAGLPGNLAYRIAISPLVALGALDAEGRPWTSVWGGEAGFAGPIGQGIVALKAVVSRLGDPVVDGLLGSGGGNRRGEGKEKGKKKGYGKEDEGYHITREDLESGRGKLMAGLSIDLATRDRVKIAGRLVASKMKQLDMDSDEESGQGLAEVQIAMLVEESLGNCPKYLNKRTIRPHRPAPRLIADTLPLPKEALELLDRADLFFLSTTDGKTMDTNHRGGPPGFVRVVSNNHDNNSSSSSSSSNGVTLIYPEYSGNRLYQSLGNLHVCPLVGICVPDFVTGDVLYLTGETKILVGNDAARVLSHTKLAVRIQVTGARFVAHGLSFRGDADGVGYSPYNPPVRRLTAEKMTMTAEEAMKGVQEEPGSSAVAIATLTAREVITPSISRLTFRLHRAQTSNTSTSNSKPLKRWLPGQHVTLDFSDELDMGWSHMRDDDPSSLNDDFVRTFTVSSSVLPPLPLSAIAGSLEDMGGDDTRIKKSAVGDGHDDGDLIEDGTEMQLTLRKHGPVTSMLWRWNLQAPLEVPVVGFGGGEDLWIDSSLPSGIDGRGTDGQKKKHMVFVAAGVGITPMLAQAPGLLSRKADFTLLWTLRAQDVAFAVDVWNKLPGLVAKMRLFITGSGGDEALIQRIDDDSGAQVIRGRVTRDELLRASKTGAGERKVKYLLCTGPEMLSVLMGWLEGEDVVYESFAY</sequence>
<dbReference type="GO" id="GO:0005886">
    <property type="term" value="C:plasma membrane"/>
    <property type="evidence" value="ECO:0007669"/>
    <property type="project" value="InterPro"/>
</dbReference>
<feature type="region of interest" description="Disordered" evidence="1">
    <location>
        <begin position="400"/>
        <end position="508"/>
    </location>
</feature>
<dbReference type="Gene3D" id="3.40.50.80">
    <property type="entry name" value="Nucleotide-binding domain of ferredoxin-NADP reductase (FNR) module"/>
    <property type="match status" value="1"/>
</dbReference>
<feature type="compositionally biased region" description="Low complexity" evidence="1">
    <location>
        <begin position="586"/>
        <end position="595"/>
    </location>
</feature>
<dbReference type="PROSITE" id="PS51384">
    <property type="entry name" value="FAD_FR"/>
    <property type="match status" value="1"/>
</dbReference>
<protein>
    <recommendedName>
        <fullName evidence="3">FAD-binding FR-type domain-containing protein</fullName>
    </recommendedName>
</protein>
<dbReference type="STRING" id="2025994.A0A2T3AH11"/>
<feature type="transmembrane region" description="Helical" evidence="2">
    <location>
        <begin position="225"/>
        <end position="253"/>
    </location>
</feature>
<feature type="domain" description="FAD-binding FR-type" evidence="3">
    <location>
        <begin position="1047"/>
        <end position="1214"/>
    </location>
</feature>
<keyword evidence="5" id="KW-1185">Reference proteome</keyword>
<dbReference type="EMBL" id="KZ678391">
    <property type="protein sequence ID" value="PSR97452.1"/>
    <property type="molecule type" value="Genomic_DNA"/>
</dbReference>
<dbReference type="InterPro" id="IPR031606">
    <property type="entry name" value="Kch1/2"/>
</dbReference>
<dbReference type="InterPro" id="IPR039261">
    <property type="entry name" value="FNR_nucleotide-bd"/>
</dbReference>
<evidence type="ECO:0000313" key="5">
    <source>
        <dbReference type="Proteomes" id="UP000241462"/>
    </source>
</evidence>
<reference evidence="4 5" key="1">
    <citation type="journal article" date="2018" name="Mycol. Prog.">
        <title>Coniella lustricola, a new species from submerged detritus.</title>
        <authorList>
            <person name="Raudabaugh D.B."/>
            <person name="Iturriaga T."/>
            <person name="Carver A."/>
            <person name="Mondo S."/>
            <person name="Pangilinan J."/>
            <person name="Lipzen A."/>
            <person name="He G."/>
            <person name="Amirebrahimi M."/>
            <person name="Grigoriev I.V."/>
            <person name="Miller A.N."/>
        </authorList>
    </citation>
    <scope>NUCLEOTIDE SEQUENCE [LARGE SCALE GENOMIC DNA]</scope>
    <source>
        <strain evidence="4 5">B22-T-1</strain>
    </source>
</reference>
<accession>A0A2T3AH11</accession>
<evidence type="ECO:0000256" key="2">
    <source>
        <dbReference type="SAM" id="Phobius"/>
    </source>
</evidence>
<feature type="region of interest" description="Disordered" evidence="1">
    <location>
        <begin position="747"/>
        <end position="770"/>
    </location>
</feature>
<dbReference type="Proteomes" id="UP000241462">
    <property type="component" value="Unassembled WGS sequence"/>
</dbReference>